<keyword evidence="4" id="KW-1003">Cell membrane</keyword>
<reference evidence="10 11" key="1">
    <citation type="submission" date="2015-03" db="EMBL/GenBank/DDBJ databases">
        <title>Caedibacter varicaedens, whole genome shotgun sequence.</title>
        <authorList>
            <person name="Suzuki H."/>
            <person name="Dapper A.L."/>
            <person name="Gibson A.K."/>
            <person name="Jackson C."/>
            <person name="Lee H."/>
            <person name="Pejaver V.R."/>
            <person name="Doak T."/>
            <person name="Lynch M."/>
        </authorList>
    </citation>
    <scope>NUCLEOTIDE SEQUENCE [LARGE SCALE GENOMIC DNA]</scope>
</reference>
<evidence type="ECO:0000256" key="9">
    <source>
        <dbReference type="SAM" id="Phobius"/>
    </source>
</evidence>
<feature type="transmembrane region" description="Helical" evidence="9">
    <location>
        <begin position="182"/>
        <end position="201"/>
    </location>
</feature>
<keyword evidence="6 9" id="KW-1133">Transmembrane helix</keyword>
<evidence type="ECO:0000256" key="8">
    <source>
        <dbReference type="ARBA" id="ARBA00045636"/>
    </source>
</evidence>
<dbReference type="Proteomes" id="UP000036771">
    <property type="component" value="Unassembled WGS sequence"/>
</dbReference>
<dbReference type="STRING" id="1629334.Cva_00257"/>
<sequence>MSNKIGFWSVFALVTGSQIGTGVFMLPANLAPYGVLSLGGWVIAGGGAVILALVFAQLCARFPRTGGPHAYVQEAFGPTASFFSGWTYWVISWASTPAVVIASVGYLTPLIGYYPPAVSLSLQVGLLLIITALNFRGVKIAGLAEFFLTNLKIIPLLILPIAALFFFDSQHFSYGESASQMSVHQILSHVTLLTLWGFIGLESATTPADSIENPSKTIPRAVIFGTIFVAVLYFINSLGIMGAIPGHELMNSKAPYADAAQVIFGGNWHLVISLIASIICIGTLNAWMLASGQVALGLAEDKLMPAFFARRNRYGAPFWSLLTSCSGIILILILTSNENLSHQITAIIDFSVTAFLFVYVMCTLSFLKILLQQSQRVPFWQWLCGGGALIFCLWAISSTSFQNLVYASLFTLSGVPVYLLQRRKKNCREKSVII</sequence>
<dbReference type="GO" id="GO:0005886">
    <property type="term" value="C:plasma membrane"/>
    <property type="evidence" value="ECO:0007669"/>
    <property type="project" value="UniProtKB-SubCell"/>
</dbReference>
<evidence type="ECO:0000313" key="11">
    <source>
        <dbReference type="Proteomes" id="UP000036771"/>
    </source>
</evidence>
<feature type="transmembrane region" description="Helical" evidence="9">
    <location>
        <begin position="222"/>
        <end position="244"/>
    </location>
</feature>
<dbReference type="Gene3D" id="1.20.1740.10">
    <property type="entry name" value="Amino acid/polyamine transporter I"/>
    <property type="match status" value="1"/>
</dbReference>
<feature type="transmembrane region" description="Helical" evidence="9">
    <location>
        <begin position="270"/>
        <end position="296"/>
    </location>
</feature>
<feature type="transmembrane region" description="Helical" evidence="9">
    <location>
        <begin position="379"/>
        <end position="397"/>
    </location>
</feature>
<name>A0A0K8MAU1_9PROT</name>
<feature type="transmembrane region" description="Helical" evidence="9">
    <location>
        <begin position="346"/>
        <end position="367"/>
    </location>
</feature>
<evidence type="ECO:0000313" key="10">
    <source>
        <dbReference type="EMBL" id="GAO97621.1"/>
    </source>
</evidence>
<evidence type="ECO:0000256" key="7">
    <source>
        <dbReference type="ARBA" id="ARBA00023136"/>
    </source>
</evidence>
<dbReference type="PANTHER" id="PTHR42770:SF18">
    <property type="entry name" value="ARGININE_AGMATINE ANTIPORTER"/>
    <property type="match status" value="1"/>
</dbReference>
<feature type="transmembrane region" description="Helical" evidence="9">
    <location>
        <begin position="7"/>
        <end position="26"/>
    </location>
</feature>
<keyword evidence="5 9" id="KW-0812">Transmembrane</keyword>
<feature type="transmembrane region" description="Helical" evidence="9">
    <location>
        <begin position="113"/>
        <end position="135"/>
    </location>
</feature>
<organism evidence="10 11">
    <name type="scientific">Caedimonas varicaedens</name>
    <dbReference type="NCBI Taxonomy" id="1629334"/>
    <lineage>
        <taxon>Bacteria</taxon>
        <taxon>Pseudomonadati</taxon>
        <taxon>Pseudomonadota</taxon>
        <taxon>Alphaproteobacteria</taxon>
        <taxon>Holosporales</taxon>
        <taxon>Caedimonadaceae</taxon>
        <taxon>Caedimonas</taxon>
    </lineage>
</organism>
<evidence type="ECO:0000256" key="4">
    <source>
        <dbReference type="ARBA" id="ARBA00022475"/>
    </source>
</evidence>
<feature type="transmembrane region" description="Helical" evidence="9">
    <location>
        <begin position="403"/>
        <end position="420"/>
    </location>
</feature>
<dbReference type="OrthoDB" id="3185104at2"/>
<dbReference type="GO" id="GO:0022857">
    <property type="term" value="F:transmembrane transporter activity"/>
    <property type="evidence" value="ECO:0007669"/>
    <property type="project" value="InterPro"/>
</dbReference>
<comment type="caution">
    <text evidence="10">The sequence shown here is derived from an EMBL/GenBank/DDBJ whole genome shotgun (WGS) entry which is preliminary data.</text>
</comment>
<evidence type="ECO:0000256" key="2">
    <source>
        <dbReference type="ARBA" id="ARBA00008220"/>
    </source>
</evidence>
<keyword evidence="7 9" id="KW-0472">Membrane</keyword>
<comment type="subcellular location">
    <subcellularLocation>
        <location evidence="1">Cell membrane</location>
        <topology evidence="1">Multi-pass membrane protein</topology>
    </subcellularLocation>
</comment>
<feature type="transmembrane region" description="Helical" evidence="9">
    <location>
        <begin position="86"/>
        <end position="107"/>
    </location>
</feature>
<dbReference type="InterPro" id="IPR050367">
    <property type="entry name" value="APC_superfamily"/>
</dbReference>
<proteinExistence type="inferred from homology"/>
<gene>
    <name evidence="10" type="primary">adiC</name>
    <name evidence="10" type="ORF">Cva_00257</name>
</gene>
<keyword evidence="11" id="KW-1185">Reference proteome</keyword>
<dbReference type="EMBL" id="BBVC01000012">
    <property type="protein sequence ID" value="GAO97621.1"/>
    <property type="molecule type" value="Genomic_DNA"/>
</dbReference>
<feature type="transmembrane region" description="Helical" evidence="9">
    <location>
        <begin position="147"/>
        <end position="167"/>
    </location>
</feature>
<comment type="similarity">
    <text evidence="2">Belongs to the amino acid-polyamine-organocation (APC) superfamily. Basic amino acid/polyamine antiporter (APA) (TC 2.A.3.2) family.</text>
</comment>
<dbReference type="InterPro" id="IPR002293">
    <property type="entry name" value="AA/rel_permease1"/>
</dbReference>
<comment type="function">
    <text evidence="8">Major component of the acid-resistance (AR) system allowing enteric pathogens to survive the acidic environment in the stomach. Exchanges extracellular arginine for its intracellular decarboxylation product agmatine (Agm) thereby expelling intracellular protons. Probably undergoes several conformational states in order to translocate the substrate across the membrane; keeps the substrate accessible to only 1 side of the membrane at a time by opening and closing 3 membrane-internal gates.</text>
</comment>
<dbReference type="AlphaFoldDB" id="A0A0K8MAU1"/>
<feature type="transmembrane region" description="Helical" evidence="9">
    <location>
        <begin position="316"/>
        <end position="334"/>
    </location>
</feature>
<dbReference type="Pfam" id="PF13520">
    <property type="entry name" value="AA_permease_2"/>
    <property type="match status" value="1"/>
</dbReference>
<accession>A0A0K8MAU1</accession>
<evidence type="ECO:0000256" key="3">
    <source>
        <dbReference type="ARBA" id="ARBA00021069"/>
    </source>
</evidence>
<evidence type="ECO:0000256" key="6">
    <source>
        <dbReference type="ARBA" id="ARBA00022989"/>
    </source>
</evidence>
<protein>
    <recommendedName>
        <fullName evidence="3">Arginine/agmatine antiporter</fullName>
    </recommendedName>
</protein>
<evidence type="ECO:0000256" key="5">
    <source>
        <dbReference type="ARBA" id="ARBA00022692"/>
    </source>
</evidence>
<feature type="transmembrane region" description="Helical" evidence="9">
    <location>
        <begin position="38"/>
        <end position="60"/>
    </location>
</feature>
<dbReference type="PIRSF" id="PIRSF006060">
    <property type="entry name" value="AA_transporter"/>
    <property type="match status" value="1"/>
</dbReference>
<dbReference type="PANTHER" id="PTHR42770">
    <property type="entry name" value="AMINO ACID TRANSPORTER-RELATED"/>
    <property type="match status" value="1"/>
</dbReference>
<evidence type="ECO:0000256" key="1">
    <source>
        <dbReference type="ARBA" id="ARBA00004651"/>
    </source>
</evidence>